<dbReference type="Gene3D" id="1.10.510.10">
    <property type="entry name" value="Transferase(Phosphotransferase) domain 1"/>
    <property type="match status" value="1"/>
</dbReference>
<accession>A0ABW7W0U1</accession>
<evidence type="ECO:0000256" key="6">
    <source>
        <dbReference type="ARBA" id="ARBA00022840"/>
    </source>
</evidence>
<dbReference type="InterPro" id="IPR000719">
    <property type="entry name" value="Prot_kinase_dom"/>
</dbReference>
<dbReference type="CDD" id="cd14014">
    <property type="entry name" value="STKc_PknB_like"/>
    <property type="match status" value="1"/>
</dbReference>
<organism evidence="9 10">
    <name type="scientific">Nocardia testacea</name>
    <dbReference type="NCBI Taxonomy" id="248551"/>
    <lineage>
        <taxon>Bacteria</taxon>
        <taxon>Bacillati</taxon>
        <taxon>Actinomycetota</taxon>
        <taxon>Actinomycetes</taxon>
        <taxon>Mycobacteriales</taxon>
        <taxon>Nocardiaceae</taxon>
        <taxon>Nocardia</taxon>
    </lineage>
</organism>
<dbReference type="Proteomes" id="UP001611494">
    <property type="component" value="Unassembled WGS sequence"/>
</dbReference>
<name>A0ABW7W0U1_9NOCA</name>
<keyword evidence="10" id="KW-1185">Reference proteome</keyword>
<protein>
    <recommendedName>
        <fullName evidence="1">non-specific serine/threonine protein kinase</fullName>
        <ecNumber evidence="1">2.7.11.1</ecNumber>
    </recommendedName>
</protein>
<keyword evidence="6" id="KW-0067">ATP-binding</keyword>
<evidence type="ECO:0000256" key="7">
    <source>
        <dbReference type="SAM" id="Phobius"/>
    </source>
</evidence>
<dbReference type="SUPFAM" id="SSF56112">
    <property type="entry name" value="Protein kinase-like (PK-like)"/>
    <property type="match status" value="1"/>
</dbReference>
<dbReference type="EMBL" id="JBIRYL010000007">
    <property type="protein sequence ID" value="MFI2232440.1"/>
    <property type="molecule type" value="Genomic_DNA"/>
</dbReference>
<dbReference type="PROSITE" id="PS50011">
    <property type="entry name" value="PROTEIN_KINASE_DOM"/>
    <property type="match status" value="1"/>
</dbReference>
<evidence type="ECO:0000256" key="4">
    <source>
        <dbReference type="ARBA" id="ARBA00022741"/>
    </source>
</evidence>
<dbReference type="Gene3D" id="3.40.50.1980">
    <property type="entry name" value="Nitrogenase molybdenum iron protein domain"/>
    <property type="match status" value="1"/>
</dbReference>
<evidence type="ECO:0000256" key="1">
    <source>
        <dbReference type="ARBA" id="ARBA00012513"/>
    </source>
</evidence>
<dbReference type="PANTHER" id="PTHR43289:SF6">
    <property type="entry name" value="SERINE_THREONINE-PROTEIN KINASE NEKL-3"/>
    <property type="match status" value="1"/>
</dbReference>
<comment type="caution">
    <text evidence="9">The sequence shown here is derived from an EMBL/GenBank/DDBJ whole genome shotgun (WGS) entry which is preliminary data.</text>
</comment>
<keyword evidence="7" id="KW-0812">Transmembrane</keyword>
<keyword evidence="7" id="KW-0472">Membrane</keyword>
<sequence length="532" mass="56539">MGGRMDEEERMVLPPGAVVGGYRLTRLLGSGGMGAVYLGEHPSLPRQDAIKILDEDLSGDPEFRARFEREGDLAAGLDHPNIVPVYNRGEEGGRLWIAMKFVPGTDASEEAQKGPAVMTPSRALHIISGVGRGLDYAHRRRLLHRDVKPANFLLSNAPDDDEERVLLTDFGVAKSVEDSRNLTATGKFMATVAYASPEQLLGHHLDHRSDIYSLGCSFYRLLTGQNPYPSTVPAVVMMGHLNEPPPRISAIRPDLPQPLDHVFARVLAKNPGDRYDTCRELVADAEAAFAGSGRFVAPVDGFGATKPVVPAPQAAHTGYPPTGGLHLPPGQEAIVTEPQSGFAAGFSGSRAGGGRLRRTLVSASVVVVVLLAVAVGAYFISDAGPGSADGPDLAQVRSNHPQFSGKTVAAFNYGNSLFSIALDGSPQANFLRDIGFRYSDAYRPYRNEESPRKLSPTGFSLPEGLDVIVVTRSDTGAGNGGLGGLPVAFLNATAKIVVVDDISTVQAFQVWTEQSPGTLTDEMVPAIAEVVG</sequence>
<dbReference type="EC" id="2.7.11.1" evidence="1"/>
<proteinExistence type="predicted"/>
<evidence type="ECO:0000259" key="8">
    <source>
        <dbReference type="PROSITE" id="PS50011"/>
    </source>
</evidence>
<evidence type="ECO:0000256" key="3">
    <source>
        <dbReference type="ARBA" id="ARBA00022679"/>
    </source>
</evidence>
<gene>
    <name evidence="9" type="ORF">ACH49Z_21560</name>
</gene>
<feature type="transmembrane region" description="Helical" evidence="7">
    <location>
        <begin position="360"/>
        <end position="380"/>
    </location>
</feature>
<dbReference type="RefSeq" id="WP_397064121.1">
    <property type="nucleotide sequence ID" value="NZ_JBIRYL010000007.1"/>
</dbReference>
<feature type="domain" description="Protein kinase" evidence="8">
    <location>
        <begin position="22"/>
        <end position="289"/>
    </location>
</feature>
<keyword evidence="5 9" id="KW-0418">Kinase</keyword>
<dbReference type="GO" id="GO:0004674">
    <property type="term" value="F:protein serine/threonine kinase activity"/>
    <property type="evidence" value="ECO:0007669"/>
    <property type="project" value="UniProtKB-EC"/>
</dbReference>
<dbReference type="Pfam" id="PF00069">
    <property type="entry name" value="Pkinase"/>
    <property type="match status" value="1"/>
</dbReference>
<evidence type="ECO:0000313" key="9">
    <source>
        <dbReference type="EMBL" id="MFI2232440.1"/>
    </source>
</evidence>
<dbReference type="PANTHER" id="PTHR43289">
    <property type="entry name" value="MITOGEN-ACTIVATED PROTEIN KINASE KINASE KINASE 20-RELATED"/>
    <property type="match status" value="1"/>
</dbReference>
<evidence type="ECO:0000313" key="10">
    <source>
        <dbReference type="Proteomes" id="UP001611494"/>
    </source>
</evidence>
<dbReference type="PROSITE" id="PS00108">
    <property type="entry name" value="PROTEIN_KINASE_ST"/>
    <property type="match status" value="1"/>
</dbReference>
<keyword evidence="3 9" id="KW-0808">Transferase</keyword>
<reference evidence="9 10" key="1">
    <citation type="submission" date="2024-10" db="EMBL/GenBank/DDBJ databases">
        <title>The Natural Products Discovery Center: Release of the First 8490 Sequenced Strains for Exploring Actinobacteria Biosynthetic Diversity.</title>
        <authorList>
            <person name="Kalkreuter E."/>
            <person name="Kautsar S.A."/>
            <person name="Yang D."/>
            <person name="Bader C.D."/>
            <person name="Teijaro C.N."/>
            <person name="Fluegel L."/>
            <person name="Davis C.M."/>
            <person name="Simpson J.R."/>
            <person name="Lauterbach L."/>
            <person name="Steele A.D."/>
            <person name="Gui C."/>
            <person name="Meng S."/>
            <person name="Li G."/>
            <person name="Viehrig K."/>
            <person name="Ye F."/>
            <person name="Su P."/>
            <person name="Kiefer A.F."/>
            <person name="Nichols A."/>
            <person name="Cepeda A.J."/>
            <person name="Yan W."/>
            <person name="Fan B."/>
            <person name="Jiang Y."/>
            <person name="Adhikari A."/>
            <person name="Zheng C.-J."/>
            <person name="Schuster L."/>
            <person name="Cowan T.M."/>
            <person name="Smanski M.J."/>
            <person name="Chevrette M.G."/>
            <person name="De Carvalho L.P.S."/>
            <person name="Shen B."/>
        </authorList>
    </citation>
    <scope>NUCLEOTIDE SEQUENCE [LARGE SCALE GENOMIC DNA]</scope>
    <source>
        <strain evidence="9 10">NPDC019377</strain>
    </source>
</reference>
<dbReference type="InterPro" id="IPR011009">
    <property type="entry name" value="Kinase-like_dom_sf"/>
</dbReference>
<dbReference type="SMART" id="SM00220">
    <property type="entry name" value="S_TKc"/>
    <property type="match status" value="1"/>
</dbReference>
<dbReference type="InterPro" id="IPR008271">
    <property type="entry name" value="Ser/Thr_kinase_AS"/>
</dbReference>
<keyword evidence="4" id="KW-0547">Nucleotide-binding</keyword>
<evidence type="ECO:0000256" key="5">
    <source>
        <dbReference type="ARBA" id="ARBA00022777"/>
    </source>
</evidence>
<keyword evidence="2" id="KW-0723">Serine/threonine-protein kinase</keyword>
<keyword evidence="7" id="KW-1133">Transmembrane helix</keyword>
<dbReference type="Gene3D" id="3.30.200.20">
    <property type="entry name" value="Phosphorylase Kinase, domain 1"/>
    <property type="match status" value="1"/>
</dbReference>
<evidence type="ECO:0000256" key="2">
    <source>
        <dbReference type="ARBA" id="ARBA00022527"/>
    </source>
</evidence>